<protein>
    <submittedName>
        <fullName evidence="2">Nucleoside-diphosphate-sugar epimerase</fullName>
    </submittedName>
</protein>
<dbReference type="PANTHER" id="PTHR43245">
    <property type="entry name" value="BIFUNCTIONAL POLYMYXIN RESISTANCE PROTEIN ARNA"/>
    <property type="match status" value="1"/>
</dbReference>
<proteinExistence type="predicted"/>
<accession>A0A1I1G9E2</accession>
<evidence type="ECO:0000313" key="2">
    <source>
        <dbReference type="EMBL" id="SFC05770.1"/>
    </source>
</evidence>
<dbReference type="AlphaFoldDB" id="A0A1I1G9E2"/>
<dbReference type="STRING" id="1123010.SAMN02745724_00788"/>
<gene>
    <name evidence="2" type="ORF">SAMN02745724_00788</name>
</gene>
<dbReference type="InterPro" id="IPR036291">
    <property type="entry name" value="NAD(P)-bd_dom_sf"/>
</dbReference>
<sequence length="336" mass="37647">MKKILLIGGTGIVGNAMIEAALEKKFHITVISNNENALLPTGVLHIFADKYSSDYDLKLKALPKSDFVYDIIEYGLDDAKKTHEIFKDKTPHIIVLSTTLIYDRENVFNEAISESNPSIPSKMYGGYVDSKLLVEDFWLNQTDVNVTLLRAYHILGVGSLLGCLPLHNRDPLIVERIESGETLHLFNEGNIPLNFIHPKDLASAVLGVANNHLCFNKAYNAVNPQVYFIKDYYHQLAALLCKKVNIKGLDYEEVYGRGWEMTLLPHCYDISALQRDSGFNPTIGLDIGLRDALTGYPFSVTATDLIPVFKAMNKGDDPKKISWLSTMPDLFHEQAL</sequence>
<dbReference type="InterPro" id="IPR050177">
    <property type="entry name" value="Lipid_A_modif_metabolic_enz"/>
</dbReference>
<reference evidence="2 3" key="1">
    <citation type="submission" date="2016-10" db="EMBL/GenBank/DDBJ databases">
        <authorList>
            <person name="de Groot N.N."/>
        </authorList>
    </citation>
    <scope>NUCLEOTIDE SEQUENCE [LARGE SCALE GENOMIC DNA]</scope>
    <source>
        <strain evidence="2 3">DSM 6059</strain>
    </source>
</reference>
<organism evidence="2 3">
    <name type="scientific">Pseudoalteromonas denitrificans DSM 6059</name>
    <dbReference type="NCBI Taxonomy" id="1123010"/>
    <lineage>
        <taxon>Bacteria</taxon>
        <taxon>Pseudomonadati</taxon>
        <taxon>Pseudomonadota</taxon>
        <taxon>Gammaproteobacteria</taxon>
        <taxon>Alteromonadales</taxon>
        <taxon>Pseudoalteromonadaceae</taxon>
        <taxon>Pseudoalteromonas</taxon>
    </lineage>
</organism>
<dbReference type="SUPFAM" id="SSF51735">
    <property type="entry name" value="NAD(P)-binding Rossmann-fold domains"/>
    <property type="match status" value="1"/>
</dbReference>
<name>A0A1I1G9E2_9GAMM</name>
<dbReference type="EMBL" id="FOLO01000004">
    <property type="protein sequence ID" value="SFC05770.1"/>
    <property type="molecule type" value="Genomic_DNA"/>
</dbReference>
<dbReference type="OrthoDB" id="7941246at2"/>
<dbReference type="PANTHER" id="PTHR43245:SF13">
    <property type="entry name" value="UDP-D-APIOSE_UDP-D-XYLOSE SYNTHASE 2"/>
    <property type="match status" value="1"/>
</dbReference>
<dbReference type="Gene3D" id="3.40.50.720">
    <property type="entry name" value="NAD(P)-binding Rossmann-like Domain"/>
    <property type="match status" value="1"/>
</dbReference>
<dbReference type="RefSeq" id="WP_091980172.1">
    <property type="nucleotide sequence ID" value="NZ_FOLO01000004.1"/>
</dbReference>
<keyword evidence="3" id="KW-1185">Reference proteome</keyword>
<evidence type="ECO:0000259" key="1">
    <source>
        <dbReference type="Pfam" id="PF01370"/>
    </source>
</evidence>
<dbReference type="Proteomes" id="UP000198862">
    <property type="component" value="Unassembled WGS sequence"/>
</dbReference>
<feature type="domain" description="NAD-dependent epimerase/dehydratase" evidence="1">
    <location>
        <begin position="4"/>
        <end position="211"/>
    </location>
</feature>
<dbReference type="Pfam" id="PF01370">
    <property type="entry name" value="Epimerase"/>
    <property type="match status" value="1"/>
</dbReference>
<evidence type="ECO:0000313" key="3">
    <source>
        <dbReference type="Proteomes" id="UP000198862"/>
    </source>
</evidence>
<dbReference type="InterPro" id="IPR001509">
    <property type="entry name" value="Epimerase_deHydtase"/>
</dbReference>